<dbReference type="Proteomes" id="UP001187192">
    <property type="component" value="Unassembled WGS sequence"/>
</dbReference>
<evidence type="ECO:0000256" key="1">
    <source>
        <dbReference type="SAM" id="MobiDB-lite"/>
    </source>
</evidence>
<organism evidence="2 3">
    <name type="scientific">Ficus carica</name>
    <name type="common">Common fig</name>
    <dbReference type="NCBI Taxonomy" id="3494"/>
    <lineage>
        <taxon>Eukaryota</taxon>
        <taxon>Viridiplantae</taxon>
        <taxon>Streptophyta</taxon>
        <taxon>Embryophyta</taxon>
        <taxon>Tracheophyta</taxon>
        <taxon>Spermatophyta</taxon>
        <taxon>Magnoliopsida</taxon>
        <taxon>eudicotyledons</taxon>
        <taxon>Gunneridae</taxon>
        <taxon>Pentapetalae</taxon>
        <taxon>rosids</taxon>
        <taxon>fabids</taxon>
        <taxon>Rosales</taxon>
        <taxon>Moraceae</taxon>
        <taxon>Ficeae</taxon>
        <taxon>Ficus</taxon>
    </lineage>
</organism>
<sequence>MEKWRSSCESPEQRKRRGAEVEYGKKEKGAKLLLGFGQVRRQESYAPLGTSWGRLRGPDAFEILNFENYDDTHEIVDTVTIAEVPRVTSNGLPLPCAIAGREIAMKGMVRIAGWKIGILSLSRPLSCVRFPGFCWFLISAGLHCCGFCWFSSSISDGKEAAMTLIFFFDLQRNRHCDGDLVVVMLPPSPGRQQGGRRAAVT</sequence>
<proteinExistence type="predicted"/>
<dbReference type="EMBL" id="BTGU01000121">
    <property type="protein sequence ID" value="GMN62004.1"/>
    <property type="molecule type" value="Genomic_DNA"/>
</dbReference>
<accession>A0AA88DUS0</accession>
<keyword evidence="3" id="KW-1185">Reference proteome</keyword>
<evidence type="ECO:0000313" key="3">
    <source>
        <dbReference type="Proteomes" id="UP001187192"/>
    </source>
</evidence>
<evidence type="ECO:0000313" key="2">
    <source>
        <dbReference type="EMBL" id="GMN62004.1"/>
    </source>
</evidence>
<feature type="region of interest" description="Disordered" evidence="1">
    <location>
        <begin position="1"/>
        <end position="22"/>
    </location>
</feature>
<reference evidence="2" key="1">
    <citation type="submission" date="2023-07" db="EMBL/GenBank/DDBJ databases">
        <title>draft genome sequence of fig (Ficus carica).</title>
        <authorList>
            <person name="Takahashi T."/>
            <person name="Nishimura K."/>
        </authorList>
    </citation>
    <scope>NUCLEOTIDE SEQUENCE</scope>
</reference>
<comment type="caution">
    <text evidence="2">The sequence shown here is derived from an EMBL/GenBank/DDBJ whole genome shotgun (WGS) entry which is preliminary data.</text>
</comment>
<gene>
    <name evidence="2" type="ORF">TIFTF001_031075</name>
</gene>
<dbReference type="AlphaFoldDB" id="A0AA88DUS0"/>
<protein>
    <submittedName>
        <fullName evidence="2">Uncharacterized protein</fullName>
    </submittedName>
</protein>
<name>A0AA88DUS0_FICCA</name>